<comment type="caution">
    <text evidence="12">The sequence shown here is derived from an EMBL/GenBank/DDBJ whole genome shotgun (WGS) entry which is preliminary data.</text>
</comment>
<comment type="subcellular location">
    <subcellularLocation>
        <location evidence="1">Endoplasmic reticulum membrane</location>
        <topology evidence="1">Single-pass type IV membrane protein</topology>
    </subcellularLocation>
</comment>
<evidence type="ECO:0000256" key="4">
    <source>
        <dbReference type="ARBA" id="ARBA00022692"/>
    </source>
</evidence>
<evidence type="ECO:0000256" key="3">
    <source>
        <dbReference type="ARBA" id="ARBA00022448"/>
    </source>
</evidence>
<evidence type="ECO:0000256" key="11">
    <source>
        <dbReference type="SAM" id="Phobius"/>
    </source>
</evidence>
<comment type="similarity">
    <text evidence="2">Belongs to the USE1 family.</text>
</comment>
<reference evidence="13" key="2">
    <citation type="submission" date="2014-03" db="EMBL/GenBank/DDBJ databases">
        <title>The Genome Sequence of Puccinia striiformis f. sp. tritici PST-78.</title>
        <authorList>
            <consortium name="The Broad Institute Genome Sequencing Platform"/>
            <person name="Cuomo C."/>
            <person name="Hulbert S."/>
            <person name="Chen X."/>
            <person name="Walker B."/>
            <person name="Young S.K."/>
            <person name="Zeng Q."/>
            <person name="Gargeya S."/>
            <person name="Fitzgerald M."/>
            <person name="Haas B."/>
            <person name="Abouelleil A."/>
            <person name="Alvarado L."/>
            <person name="Arachchi H.M."/>
            <person name="Berlin A.M."/>
            <person name="Chapman S.B."/>
            <person name="Goldberg J."/>
            <person name="Griggs A."/>
            <person name="Gujja S."/>
            <person name="Hansen M."/>
            <person name="Howarth C."/>
            <person name="Imamovic A."/>
            <person name="Larimer J."/>
            <person name="McCowan C."/>
            <person name="Montmayeur A."/>
            <person name="Murphy C."/>
            <person name="Neiman D."/>
            <person name="Pearson M."/>
            <person name="Priest M."/>
            <person name="Roberts A."/>
            <person name="Saif S."/>
            <person name="Shea T."/>
            <person name="Sisk P."/>
            <person name="Sykes S."/>
            <person name="Wortman J."/>
            <person name="Nusbaum C."/>
            <person name="Birren B."/>
        </authorList>
    </citation>
    <scope>NUCLEOTIDE SEQUENCE [LARGE SCALE GENOMIC DNA]</scope>
    <source>
        <strain evidence="13">race PST-78</strain>
    </source>
</reference>
<accession>A0A0L0VDA7</accession>
<keyword evidence="5" id="KW-0256">Endoplasmic reticulum</keyword>
<dbReference type="Pfam" id="PF09753">
    <property type="entry name" value="Use1"/>
    <property type="match status" value="1"/>
</dbReference>
<dbReference type="EMBL" id="AJIL01000071">
    <property type="protein sequence ID" value="KNE97271.1"/>
    <property type="molecule type" value="Genomic_DNA"/>
</dbReference>
<keyword evidence="7" id="KW-0653">Protein transport</keyword>
<evidence type="ECO:0000256" key="5">
    <source>
        <dbReference type="ARBA" id="ARBA00022824"/>
    </source>
</evidence>
<dbReference type="PANTHER" id="PTHR13050:SF7">
    <property type="entry name" value="VESICLE TRANSPORT PROTEIN USE1"/>
    <property type="match status" value="1"/>
</dbReference>
<dbReference type="GO" id="GO:0015031">
    <property type="term" value="P:protein transport"/>
    <property type="evidence" value="ECO:0007669"/>
    <property type="project" value="UniProtKB-KW"/>
</dbReference>
<proteinExistence type="inferred from homology"/>
<evidence type="ECO:0000256" key="9">
    <source>
        <dbReference type="ARBA" id="ARBA00023136"/>
    </source>
</evidence>
<feature type="region of interest" description="Disordered" evidence="10">
    <location>
        <begin position="136"/>
        <end position="203"/>
    </location>
</feature>
<evidence type="ECO:0000256" key="6">
    <source>
        <dbReference type="ARBA" id="ARBA00022892"/>
    </source>
</evidence>
<dbReference type="OrthoDB" id="4506189at2759"/>
<dbReference type="GO" id="GO:0006890">
    <property type="term" value="P:retrograde vesicle-mediated transport, Golgi to endoplasmic reticulum"/>
    <property type="evidence" value="ECO:0007669"/>
    <property type="project" value="TreeGrafter"/>
</dbReference>
<dbReference type="Proteomes" id="UP000054564">
    <property type="component" value="Unassembled WGS sequence"/>
</dbReference>
<feature type="transmembrane region" description="Helical" evidence="11">
    <location>
        <begin position="270"/>
        <end position="292"/>
    </location>
</feature>
<feature type="compositionally biased region" description="Basic and acidic residues" evidence="10">
    <location>
        <begin position="151"/>
        <end position="184"/>
    </location>
</feature>
<keyword evidence="13" id="KW-1185">Reference proteome</keyword>
<organism evidence="12 13">
    <name type="scientific">Puccinia striiformis f. sp. tritici PST-78</name>
    <dbReference type="NCBI Taxonomy" id="1165861"/>
    <lineage>
        <taxon>Eukaryota</taxon>
        <taxon>Fungi</taxon>
        <taxon>Dikarya</taxon>
        <taxon>Basidiomycota</taxon>
        <taxon>Pucciniomycotina</taxon>
        <taxon>Pucciniomycetes</taxon>
        <taxon>Pucciniales</taxon>
        <taxon>Pucciniaceae</taxon>
        <taxon>Puccinia</taxon>
    </lineage>
</organism>
<dbReference type="GO" id="GO:0005789">
    <property type="term" value="C:endoplasmic reticulum membrane"/>
    <property type="evidence" value="ECO:0007669"/>
    <property type="project" value="UniProtKB-SubCell"/>
</dbReference>
<dbReference type="STRING" id="1165861.A0A0L0VDA7"/>
<keyword evidence="6" id="KW-0931">ER-Golgi transport</keyword>
<keyword evidence="3" id="KW-0813">Transport</keyword>
<dbReference type="InterPro" id="IPR019150">
    <property type="entry name" value="Vesicle_transport_protein_Use1"/>
</dbReference>
<dbReference type="AlphaFoldDB" id="A0A0L0VDA7"/>
<evidence type="ECO:0000313" key="13">
    <source>
        <dbReference type="Proteomes" id="UP000054564"/>
    </source>
</evidence>
<evidence type="ECO:0000256" key="8">
    <source>
        <dbReference type="ARBA" id="ARBA00022989"/>
    </source>
</evidence>
<name>A0A0L0VDA7_9BASI</name>
<dbReference type="PANTHER" id="PTHR13050">
    <property type="entry name" value="USE1-LIKE PROTEIN"/>
    <property type="match status" value="1"/>
</dbReference>
<dbReference type="GO" id="GO:0031201">
    <property type="term" value="C:SNARE complex"/>
    <property type="evidence" value="ECO:0007669"/>
    <property type="project" value="TreeGrafter"/>
</dbReference>
<keyword evidence="9 11" id="KW-0472">Membrane</keyword>
<reference evidence="12" key="1">
    <citation type="submission" date="2014-03" db="EMBL/GenBank/DDBJ databases">
        <title>Cloning and expression analysis of gamma-glutamylcysteines synthetase in perennial ryegrass.</title>
        <authorList>
            <person name="Wei S."/>
            <person name="Sun Z."/>
        </authorList>
    </citation>
    <scope>NUCLEOTIDE SEQUENCE</scope>
    <source>
        <strain evidence="12">Race PST-78</strain>
    </source>
</reference>
<evidence type="ECO:0000256" key="1">
    <source>
        <dbReference type="ARBA" id="ARBA00004163"/>
    </source>
</evidence>
<evidence type="ECO:0000256" key="10">
    <source>
        <dbReference type="SAM" id="MobiDB-lite"/>
    </source>
</evidence>
<keyword evidence="8 11" id="KW-1133">Transmembrane helix</keyword>
<dbReference type="EMBL" id="AJIL01000071">
    <property type="protein sequence ID" value="KNE97270.1"/>
    <property type="molecule type" value="Genomic_DNA"/>
</dbReference>
<feature type="compositionally biased region" description="Polar residues" evidence="10">
    <location>
        <begin position="185"/>
        <end position="203"/>
    </location>
</feature>
<evidence type="ECO:0000313" key="12">
    <source>
        <dbReference type="EMBL" id="KNE97270.1"/>
    </source>
</evidence>
<protein>
    <submittedName>
        <fullName evidence="12">Uncharacterized protein</fullName>
    </submittedName>
</protein>
<keyword evidence="4 11" id="KW-0812">Transmembrane</keyword>
<gene>
    <name evidence="12" type="ORF">PSTG_09531</name>
</gene>
<dbReference type="GO" id="GO:0005484">
    <property type="term" value="F:SNAP receptor activity"/>
    <property type="evidence" value="ECO:0007669"/>
    <property type="project" value="TreeGrafter"/>
</dbReference>
<evidence type="ECO:0000256" key="2">
    <source>
        <dbReference type="ARBA" id="ARBA00007891"/>
    </source>
</evidence>
<sequence>MNQLSKENSNLVRLINRLENNPTLQIKKLRVCTDNQSHSVDLDEKAHKELNHHCYWELKGLETTIRHARSILDTISPNPSTLKTVKEIQDPLELRNKLERIRDRIDLALKTCAAPTITTTLNASSQQPSTLICEIKRPELPSMPKRTTQSIDEKQALEEEKNEKDVQKENKKHTEECNLTEKKSTNIFSSPADISSPQPTSHMTTNQEELTEELSQMASQLKKNVHHFNKLLIDDQAILLANQTKLELNSDAMNQQGDRLNQVSLKSRSMTWFTILAISVVAISWILMFIIIRLT</sequence>
<evidence type="ECO:0000256" key="7">
    <source>
        <dbReference type="ARBA" id="ARBA00022927"/>
    </source>
</evidence>